<keyword evidence="3" id="KW-1185">Reference proteome</keyword>
<feature type="transmembrane region" description="Helical" evidence="1">
    <location>
        <begin position="6"/>
        <end position="25"/>
    </location>
</feature>
<accession>A0A8J3ZC73</accession>
<dbReference type="Proteomes" id="UP000612585">
    <property type="component" value="Unassembled WGS sequence"/>
</dbReference>
<feature type="transmembrane region" description="Helical" evidence="1">
    <location>
        <begin position="147"/>
        <end position="170"/>
    </location>
</feature>
<comment type="caution">
    <text evidence="2">The sequence shown here is derived from an EMBL/GenBank/DDBJ whole genome shotgun (WGS) entry which is preliminary data.</text>
</comment>
<gene>
    <name evidence="2" type="ORF">Vau01_064870</name>
</gene>
<protein>
    <recommendedName>
        <fullName evidence="4">TIGR04222 domain-containing protein</fullName>
    </recommendedName>
</protein>
<dbReference type="NCBIfam" id="TIGR04222">
    <property type="entry name" value="near_uncomplex"/>
    <property type="match status" value="1"/>
</dbReference>
<evidence type="ECO:0000313" key="3">
    <source>
        <dbReference type="Proteomes" id="UP000612585"/>
    </source>
</evidence>
<proteinExistence type="predicted"/>
<evidence type="ECO:0000256" key="1">
    <source>
        <dbReference type="SAM" id="Phobius"/>
    </source>
</evidence>
<evidence type="ECO:0008006" key="4">
    <source>
        <dbReference type="Google" id="ProtNLM"/>
    </source>
</evidence>
<dbReference type="RefSeq" id="WP_204000531.1">
    <property type="nucleotide sequence ID" value="NZ_BOPG01000044.1"/>
</dbReference>
<dbReference type="AlphaFoldDB" id="A0A8J3ZC73"/>
<name>A0A8J3ZC73_9ACTN</name>
<keyword evidence="1" id="KW-0472">Membrane</keyword>
<keyword evidence="1" id="KW-1133">Transmembrane helix</keyword>
<organism evidence="2 3">
    <name type="scientific">Virgisporangium aurantiacum</name>
    <dbReference type="NCBI Taxonomy" id="175570"/>
    <lineage>
        <taxon>Bacteria</taxon>
        <taxon>Bacillati</taxon>
        <taxon>Actinomycetota</taxon>
        <taxon>Actinomycetes</taxon>
        <taxon>Micromonosporales</taxon>
        <taxon>Micromonosporaceae</taxon>
        <taxon>Virgisporangium</taxon>
    </lineage>
</organism>
<evidence type="ECO:0000313" key="2">
    <source>
        <dbReference type="EMBL" id="GIJ58971.1"/>
    </source>
</evidence>
<keyword evidence="1" id="KW-0812">Transmembrane</keyword>
<dbReference type="InterPro" id="IPR026467">
    <property type="entry name" value="Ser/Gly_Cys_C_dom"/>
</dbReference>
<feature type="transmembrane region" description="Helical" evidence="1">
    <location>
        <begin position="176"/>
        <end position="194"/>
    </location>
</feature>
<dbReference type="EMBL" id="BOPG01000044">
    <property type="protein sequence ID" value="GIJ58971.1"/>
    <property type="molecule type" value="Genomic_DNA"/>
</dbReference>
<reference evidence="2" key="1">
    <citation type="submission" date="2021-01" db="EMBL/GenBank/DDBJ databases">
        <title>Whole genome shotgun sequence of Virgisporangium aurantiacum NBRC 16421.</title>
        <authorList>
            <person name="Komaki H."/>
            <person name="Tamura T."/>
        </authorList>
    </citation>
    <scope>NUCLEOTIDE SEQUENCE</scope>
    <source>
        <strain evidence="2">NBRC 16421</strain>
    </source>
</reference>
<sequence>MGVTLDLVVLVLFPLIGIAVVAWVADLSDRRVAAWPPPERDWADPDLLTGEQLGLLANGETRAVEAAVARLRVAGAVRYDPAAVALVPTGEPLPEATDLSTAVLIAAADRVPVAELRAEPGVQAALAELRDGLGDAWYKVDMPPRHFVVVGLPVIGYGLAGLGWALIAPFRWYTDVPMYLMAGIAIILGLAGLVRPDTVPLPAARAVDRARKRHDDLHPRRKPALTTYGPAAAATAVGLFGLGALQSVDPGLAVLSFRSDVEPEEDDDPDDRFVVGCASVNAG</sequence>